<evidence type="ECO:0000256" key="3">
    <source>
        <dbReference type="ARBA" id="ARBA00023034"/>
    </source>
</evidence>
<gene>
    <name evidence="6" type="ORF">HDU87_004793</name>
</gene>
<keyword evidence="7" id="KW-1185">Reference proteome</keyword>
<dbReference type="PANTHER" id="PTHR13251">
    <property type="entry name" value="EPILEPSY HOLOPROSENCEPHALY CANDIDATE 1/TMEM1"/>
    <property type="match status" value="1"/>
</dbReference>
<evidence type="ECO:0000256" key="2">
    <source>
        <dbReference type="ARBA" id="ARBA00022448"/>
    </source>
</evidence>
<comment type="caution">
    <text evidence="6">The sequence shown here is derived from an EMBL/GenBank/DDBJ whole genome shotgun (WGS) entry which is preliminary data.</text>
</comment>
<dbReference type="InterPro" id="IPR045126">
    <property type="entry name" value="TRAPPC10/Trs130"/>
</dbReference>
<dbReference type="GO" id="GO:0034498">
    <property type="term" value="P:early endosome to Golgi transport"/>
    <property type="evidence" value="ECO:0007669"/>
    <property type="project" value="TreeGrafter"/>
</dbReference>
<evidence type="ECO:0000259" key="5">
    <source>
        <dbReference type="Pfam" id="PF23036"/>
    </source>
</evidence>
<evidence type="ECO:0000313" key="6">
    <source>
        <dbReference type="EMBL" id="KAJ3176861.1"/>
    </source>
</evidence>
<keyword evidence="2" id="KW-0813">Transport</keyword>
<dbReference type="PANTHER" id="PTHR13251:SF3">
    <property type="entry name" value="TRAFFICKING PROTEIN PARTICLE COMPLEX SUBUNIT 10"/>
    <property type="match status" value="1"/>
</dbReference>
<dbReference type="GO" id="GO:0005829">
    <property type="term" value="C:cytosol"/>
    <property type="evidence" value="ECO:0007669"/>
    <property type="project" value="GOC"/>
</dbReference>
<dbReference type="InterPro" id="IPR056913">
    <property type="entry name" value="TRAPPC10/Trs130_N"/>
</dbReference>
<comment type="subcellular location">
    <subcellularLocation>
        <location evidence="1">Golgi apparatus</location>
    </subcellularLocation>
</comment>
<keyword evidence="3" id="KW-0333">Golgi apparatus</keyword>
<protein>
    <recommendedName>
        <fullName evidence="8">Trafficking protein particle complex subunit 10</fullName>
    </recommendedName>
</protein>
<dbReference type="Proteomes" id="UP001212152">
    <property type="component" value="Unassembled WGS sequence"/>
</dbReference>
<evidence type="ECO:0008006" key="8">
    <source>
        <dbReference type="Google" id="ProtNLM"/>
    </source>
</evidence>
<dbReference type="Pfam" id="PF23036">
    <property type="entry name" value="TRAPPC10_1st"/>
    <property type="match status" value="1"/>
</dbReference>
<organism evidence="6 7">
    <name type="scientific">Geranomyces variabilis</name>
    <dbReference type="NCBI Taxonomy" id="109894"/>
    <lineage>
        <taxon>Eukaryota</taxon>
        <taxon>Fungi</taxon>
        <taxon>Fungi incertae sedis</taxon>
        <taxon>Chytridiomycota</taxon>
        <taxon>Chytridiomycota incertae sedis</taxon>
        <taxon>Chytridiomycetes</taxon>
        <taxon>Spizellomycetales</taxon>
        <taxon>Powellomycetaceae</taxon>
        <taxon>Geranomyces</taxon>
    </lineage>
</organism>
<evidence type="ECO:0000256" key="1">
    <source>
        <dbReference type="ARBA" id="ARBA00004555"/>
    </source>
</evidence>
<proteinExistence type="predicted"/>
<dbReference type="Pfam" id="PF12584">
    <property type="entry name" value="TRAPPC10"/>
    <property type="match status" value="1"/>
</dbReference>
<dbReference type="GO" id="GO:0006891">
    <property type="term" value="P:intra-Golgi vesicle-mediated transport"/>
    <property type="evidence" value="ECO:0007669"/>
    <property type="project" value="TreeGrafter"/>
</dbReference>
<dbReference type="AlphaFoldDB" id="A0AAD5XLL4"/>
<sequence>MHRGEMGDNKRVIITYSYGPDGEEGGVGNQFAEELESRLPLRNIAWHNPLGAIRGSTNSTARIIGTLDVELKRYSPEMFPRAMPGTLYHSPYFLHLYLVTTDDSEVYKATTRKQIQEWLNVVANKKNQEWLIVYLINPDSKGKSARFLGVGASSVFDKIKSDFSFKKERCIRMKLQNDAKDAEAWTDLTNHLKEGITSSLNQQILQYDEDTRRIDQQRLMPGWNYCQYFIMKEGLAYTFEFMNLLEEALLQYDELEASFFQTLAEQGAPWFAKFGGSEPDDDSASILDLQRKRYRDMIMQNTISIFDFRVYLFARQCQLLFRLGRPVAICQRAKMFINQFSRTIHENEASIWPFFRQAWMYSACIQVIGHCDELVAVSTQQQDFMAMYDGVKVDLLQCARFQLDNLGAACGVYPNMSNTINSSAIGPENNAQNGDVKESLAKITNIELRSSLQSSEAFDELYLRITSRAIRSCQGSNRPRTRRILSGDLANLHFARSRYAEAAAVWEPIVGQDEPWPFLDDLFAEKLAQCWKMLKDSDRYLKSCLHLVTCSTISAQDRVEYYVDELVSTSSQVAQVLEVSGVSILKLKTLRFINTIEDDGRCTVTLNVQNLVKEELNFDEVIAKVISTDGIEYACQAQSITLDPGTKDIQLSGQRLTISGTYVVDHVTCRIGKLRLVYHNLGSFHVTGGAVPFSISAGLPDQSLSRDSSSMLQVDIVTGSAALKQGTLALSAPTLSFPFLKSVLHRKSSMEDDASHIKECTIDTAENRIVLPSIDSLERLSFQIPFQDLAKGMESEHRVKFSLTYTTADGISHVWHESKTLNTSTALAISHVIVHNATSPVIRYTLTGKRPNPMRILGLNVSASGAVDPVPLSDVANTVLYYHQEMPVICYLRSKELADVKSTTSAETTTKVQLEISYQDLDAEITNFFLSSLEKLLAGTPMIQFSGFLIRYVCETLVPLVDVAQYALTDVANLPPFVTETVGHMLRSEQTETIAKIEEFLNLFHDRLKTSSGNDVRKSQKLRPRRISYQVESPVPKVLLAVEIRRIDAPDASGHLMIGQPLKCQLIVSPQRWDHDATDLPCFCEISADPESWVFSGKRKRKAILTGKEPAIFPFTIIPIRTGYTLMPSVVVDAAHAKVAIIYHTNSLGLTVRAPSFTTKTVSFAT</sequence>
<dbReference type="InterPro" id="IPR022233">
    <property type="entry name" value="TRAPPC10/Trs130_C"/>
</dbReference>
<evidence type="ECO:0000259" key="4">
    <source>
        <dbReference type="Pfam" id="PF12584"/>
    </source>
</evidence>
<reference evidence="6" key="1">
    <citation type="submission" date="2020-05" db="EMBL/GenBank/DDBJ databases">
        <title>Phylogenomic resolution of chytrid fungi.</title>
        <authorList>
            <person name="Stajich J.E."/>
            <person name="Amses K."/>
            <person name="Simmons R."/>
            <person name="Seto K."/>
            <person name="Myers J."/>
            <person name="Bonds A."/>
            <person name="Quandt C.A."/>
            <person name="Barry K."/>
            <person name="Liu P."/>
            <person name="Grigoriev I."/>
            <person name="Longcore J.E."/>
            <person name="James T.Y."/>
        </authorList>
    </citation>
    <scope>NUCLEOTIDE SEQUENCE</scope>
    <source>
        <strain evidence="6">JEL0379</strain>
    </source>
</reference>
<name>A0AAD5XLL4_9FUNG</name>
<dbReference type="EMBL" id="JADGJQ010000037">
    <property type="protein sequence ID" value="KAJ3176861.1"/>
    <property type="molecule type" value="Genomic_DNA"/>
</dbReference>
<evidence type="ECO:0000313" key="7">
    <source>
        <dbReference type="Proteomes" id="UP001212152"/>
    </source>
</evidence>
<accession>A0AAD5XLL4</accession>
<dbReference type="GO" id="GO:1990071">
    <property type="term" value="C:TRAPPII protein complex"/>
    <property type="evidence" value="ECO:0007669"/>
    <property type="project" value="InterPro"/>
</dbReference>
<feature type="domain" description="TRAPPC10/Trs130 N-terminal" evidence="5">
    <location>
        <begin position="10"/>
        <end position="330"/>
    </location>
</feature>
<feature type="domain" description="TRAPPC10/Trs130 C-terminal" evidence="4">
    <location>
        <begin position="1031"/>
        <end position="1137"/>
    </location>
</feature>